<protein>
    <submittedName>
        <fullName evidence="3">DNA binding protein</fullName>
    </submittedName>
</protein>
<reference evidence="3" key="1">
    <citation type="journal article" date="2021" name="Proc. Natl. Acad. Sci. U.S.A.">
        <title>A Catalog of Tens of Thousands of Viruses from Human Metagenomes Reveals Hidden Associations with Chronic Diseases.</title>
        <authorList>
            <person name="Tisza M.J."/>
            <person name="Buck C.B."/>
        </authorList>
    </citation>
    <scope>NUCLEOTIDE SEQUENCE</scope>
    <source>
        <strain evidence="3">CtnCN2</strain>
    </source>
</reference>
<dbReference type="PANTHER" id="PTHR33175:SF3">
    <property type="entry name" value="DNA-BINDING PROTEIN HU-BETA"/>
    <property type="match status" value="1"/>
</dbReference>
<accession>A0A8S5PK08</accession>
<dbReference type="Gene3D" id="4.10.520.10">
    <property type="entry name" value="IHF-like DNA-binding proteins"/>
    <property type="match status" value="1"/>
</dbReference>
<dbReference type="EMBL" id="BK015452">
    <property type="protein sequence ID" value="DAE07527.1"/>
    <property type="molecule type" value="Genomic_DNA"/>
</dbReference>
<proteinExistence type="inferred from homology"/>
<sequence>MSNLSKVKLIAAVAKDAGITQDSARKALDAMWSHVVETLRAGGRVEIRDVGSFQKKTRAERKGKNPQNGEPITIPAKTYIHFKASENLNVSIL</sequence>
<dbReference type="SUPFAM" id="SSF47729">
    <property type="entry name" value="IHF-like DNA-binding proteins"/>
    <property type="match status" value="1"/>
</dbReference>
<evidence type="ECO:0000313" key="3">
    <source>
        <dbReference type="EMBL" id="DAE07527.1"/>
    </source>
</evidence>
<dbReference type="CDD" id="cd13831">
    <property type="entry name" value="HU"/>
    <property type="match status" value="1"/>
</dbReference>
<dbReference type="PANTHER" id="PTHR33175">
    <property type="entry name" value="DNA-BINDING PROTEIN HU"/>
    <property type="match status" value="1"/>
</dbReference>
<dbReference type="InterPro" id="IPR000119">
    <property type="entry name" value="Hist_DNA-bd"/>
</dbReference>
<comment type="similarity">
    <text evidence="2">Belongs to the bacterial histone-like protein family.</text>
</comment>
<dbReference type="InterPro" id="IPR010992">
    <property type="entry name" value="IHF-like_DNA-bd_dom_sf"/>
</dbReference>
<name>A0A8S5PK08_9CAUD</name>
<dbReference type="GO" id="GO:0030527">
    <property type="term" value="F:structural constituent of chromatin"/>
    <property type="evidence" value="ECO:0007669"/>
    <property type="project" value="InterPro"/>
</dbReference>
<evidence type="ECO:0000256" key="1">
    <source>
        <dbReference type="ARBA" id="ARBA00023125"/>
    </source>
</evidence>
<evidence type="ECO:0000256" key="2">
    <source>
        <dbReference type="RuleBase" id="RU003939"/>
    </source>
</evidence>
<dbReference type="SMART" id="SM00411">
    <property type="entry name" value="BHL"/>
    <property type="match status" value="1"/>
</dbReference>
<organism evidence="3">
    <name type="scientific">Podoviridae sp. ctnCN2</name>
    <dbReference type="NCBI Taxonomy" id="2825274"/>
    <lineage>
        <taxon>Viruses</taxon>
        <taxon>Duplodnaviria</taxon>
        <taxon>Heunggongvirae</taxon>
        <taxon>Uroviricota</taxon>
        <taxon>Caudoviricetes</taxon>
    </lineage>
</organism>
<keyword evidence="1" id="KW-0238">DNA-binding</keyword>
<dbReference type="GO" id="GO:0003677">
    <property type="term" value="F:DNA binding"/>
    <property type="evidence" value="ECO:0007669"/>
    <property type="project" value="UniProtKB-KW"/>
</dbReference>
<dbReference type="Pfam" id="PF00216">
    <property type="entry name" value="Bac_DNA_binding"/>
    <property type="match status" value="1"/>
</dbReference>